<reference evidence="2" key="1">
    <citation type="submission" date="2021-03" db="EMBL/GenBank/DDBJ databases">
        <title>Evolutionary innovations through gain and loss of genes in the ectomycorrhizal Boletales.</title>
        <authorList>
            <person name="Wu G."/>
            <person name="Miyauchi S."/>
            <person name="Morin E."/>
            <person name="Yang Z.-L."/>
            <person name="Xu J."/>
            <person name="Martin F.M."/>
        </authorList>
    </citation>
    <scope>NUCLEOTIDE SEQUENCE</scope>
    <source>
        <strain evidence="2">BR01</strain>
    </source>
</reference>
<name>A0A8I3A519_9AGAM</name>
<dbReference type="Proteomes" id="UP000683000">
    <property type="component" value="Unassembled WGS sequence"/>
</dbReference>
<gene>
    <name evidence="2" type="ORF">JVT61DRAFT_9173</name>
</gene>
<organism evidence="2 3">
    <name type="scientific">Boletus reticuloceps</name>
    <dbReference type="NCBI Taxonomy" id="495285"/>
    <lineage>
        <taxon>Eukaryota</taxon>
        <taxon>Fungi</taxon>
        <taxon>Dikarya</taxon>
        <taxon>Basidiomycota</taxon>
        <taxon>Agaricomycotina</taxon>
        <taxon>Agaricomycetes</taxon>
        <taxon>Agaricomycetidae</taxon>
        <taxon>Boletales</taxon>
        <taxon>Boletineae</taxon>
        <taxon>Boletaceae</taxon>
        <taxon>Boletoideae</taxon>
        <taxon>Boletus</taxon>
    </lineage>
</organism>
<dbReference type="InterPro" id="IPR010730">
    <property type="entry name" value="HET"/>
</dbReference>
<evidence type="ECO:0000313" key="3">
    <source>
        <dbReference type="Proteomes" id="UP000683000"/>
    </source>
</evidence>
<protein>
    <recommendedName>
        <fullName evidence="1">Heterokaryon incompatibility domain-containing protein</fullName>
    </recommendedName>
</protein>
<accession>A0A8I3A519</accession>
<evidence type="ECO:0000259" key="1">
    <source>
        <dbReference type="Pfam" id="PF06985"/>
    </source>
</evidence>
<keyword evidence="3" id="KW-1185">Reference proteome</keyword>
<dbReference type="Pfam" id="PF06985">
    <property type="entry name" value="HET"/>
    <property type="match status" value="1"/>
</dbReference>
<dbReference type="PANTHER" id="PTHR10622">
    <property type="entry name" value="HET DOMAIN-CONTAINING PROTEIN"/>
    <property type="match status" value="1"/>
</dbReference>
<dbReference type="PANTHER" id="PTHR10622:SF12">
    <property type="entry name" value="HET DOMAIN-CONTAINING PROTEIN"/>
    <property type="match status" value="1"/>
</dbReference>
<dbReference type="EMBL" id="JAGFBS010000032">
    <property type="protein sequence ID" value="KAG6371813.1"/>
    <property type="molecule type" value="Genomic_DNA"/>
</dbReference>
<dbReference type="AlphaFoldDB" id="A0A8I3A519"/>
<evidence type="ECO:0000313" key="2">
    <source>
        <dbReference type="EMBL" id="KAG6371813.1"/>
    </source>
</evidence>
<sequence>MSINEVNEAFDEHIRNIPPRFIDLYATPFRLVDRDEVKQKCVAIIDSITETDIEQHTSYANQRREDVIRTLVKGAVKYAVLSHTWREKIEEEFTYQQMISPDSVRDGPGWKKLKQFVKLAKYTFNCQFAWLDTVCVDRHSPNDQQAAARSGFDWFRNAHVCIVYLASARFLSELKHDRWFRRGWPLTELLASIRMKFYGAGWEPLNVKCPRAENDKADSNFLDALSQASGISVDDLRFFLPGPNRVREKLSWASRRETNRPEDRAYCLISIFVSRMEIDPDEGEKAFPRLMLNVIPKSHECDVFAWAGKSAEDHPAIPSSPTCYGPQHRDRELHREPHHYRLCGDRTFSLGHDHLKIKVILLDVVLKRAWGPGYTVMVKSHSHKASIDKVVPLSKALTDGEMTTGVIGAFGGVEMSIGVIDYSWTGEPGKGKLFKGGCYFGFLLQRRAKDGRWEKVDTEKVAFIDSQETKEHELQVLHLLC</sequence>
<dbReference type="OrthoDB" id="2634962at2759"/>
<proteinExistence type="predicted"/>
<comment type="caution">
    <text evidence="2">The sequence shown here is derived from an EMBL/GenBank/DDBJ whole genome shotgun (WGS) entry which is preliminary data.</text>
</comment>
<feature type="domain" description="Heterokaryon incompatibility" evidence="1">
    <location>
        <begin position="78"/>
        <end position="169"/>
    </location>
</feature>